<organism evidence="1">
    <name type="scientific">Minutocellus polymorphus</name>
    <dbReference type="NCBI Taxonomy" id="265543"/>
    <lineage>
        <taxon>Eukaryota</taxon>
        <taxon>Sar</taxon>
        <taxon>Stramenopiles</taxon>
        <taxon>Ochrophyta</taxon>
        <taxon>Bacillariophyta</taxon>
        <taxon>Mediophyceae</taxon>
        <taxon>Cymatosirophycidae</taxon>
        <taxon>Cymatosirales</taxon>
        <taxon>Cymatosiraceae</taxon>
        <taxon>Minutocellus</taxon>
    </lineage>
</organism>
<name>A0A7S0AG57_9STRA</name>
<protein>
    <submittedName>
        <fullName evidence="1">Uncharacterized protein</fullName>
    </submittedName>
</protein>
<accession>A0A7S0AG57</accession>
<evidence type="ECO:0000313" key="1">
    <source>
        <dbReference type="EMBL" id="CAD8361611.1"/>
    </source>
</evidence>
<dbReference type="EMBL" id="HBEJ01002592">
    <property type="protein sequence ID" value="CAD8361611.1"/>
    <property type="molecule type" value="Transcribed_RNA"/>
</dbReference>
<proteinExistence type="predicted"/>
<reference evidence="1" key="1">
    <citation type="submission" date="2021-01" db="EMBL/GenBank/DDBJ databases">
        <authorList>
            <person name="Corre E."/>
            <person name="Pelletier E."/>
            <person name="Niang G."/>
            <person name="Scheremetjew M."/>
            <person name="Finn R."/>
            <person name="Kale V."/>
            <person name="Holt S."/>
            <person name="Cochrane G."/>
            <person name="Meng A."/>
            <person name="Brown T."/>
            <person name="Cohen L."/>
        </authorList>
    </citation>
    <scope>NUCLEOTIDE SEQUENCE</scope>
    <source>
        <strain evidence="1">CCMP3303</strain>
    </source>
</reference>
<sequence>MPYADMFRQRLSSDANEWLRSHPSPSVVMARSFFSSDAFAPERTILSLAPNSSPSQAMSDASFNIGETHLVWTVAVKSPLEMILTWELESLGLAKGATQLAFDPSTRRVFQGNALDRVPQWAVPLIPLHERYAEYLLQGMVDEIENAALKSGATE</sequence>
<dbReference type="AlphaFoldDB" id="A0A7S0AG57"/>
<gene>
    <name evidence="1" type="ORF">MPOL1434_LOCUS1517</name>
</gene>